<dbReference type="GO" id="GO:0030313">
    <property type="term" value="C:cell envelope"/>
    <property type="evidence" value="ECO:0007669"/>
    <property type="project" value="UniProtKB-SubCell"/>
</dbReference>
<dbReference type="InterPro" id="IPR018392">
    <property type="entry name" value="LysM"/>
</dbReference>
<name>A0A1M6U705_9GAMM</name>
<evidence type="ECO:0000256" key="7">
    <source>
        <dbReference type="ARBA" id="ARBA00023049"/>
    </source>
</evidence>
<keyword evidence="6" id="KW-0862">Zinc</keyword>
<keyword evidence="7" id="KW-0482">Metalloprotease</keyword>
<dbReference type="GO" id="GO:0042834">
    <property type="term" value="F:peptidoglycan binding"/>
    <property type="evidence" value="ECO:0007669"/>
    <property type="project" value="InterPro"/>
</dbReference>
<dbReference type="InterPro" id="IPR011055">
    <property type="entry name" value="Dup_hybrid_motif"/>
</dbReference>
<comment type="subcellular location">
    <subcellularLocation>
        <location evidence="2">Cell envelope</location>
    </subcellularLocation>
</comment>
<dbReference type="InterPro" id="IPR050570">
    <property type="entry name" value="Cell_wall_metabolism_enzyme"/>
</dbReference>
<dbReference type="RefSeq" id="WP_072798361.1">
    <property type="nucleotide sequence ID" value="NZ_FRAQ01000002.1"/>
</dbReference>
<dbReference type="Gene3D" id="2.70.70.10">
    <property type="entry name" value="Glucose Permease (Domain IIA)"/>
    <property type="match status" value="1"/>
</dbReference>
<keyword evidence="11" id="KW-1185">Reference proteome</keyword>
<dbReference type="STRING" id="564117.SAMN05216369_2642"/>
<protein>
    <submittedName>
        <fullName evidence="10">Murein DD-endopeptidase</fullName>
    </submittedName>
</protein>
<feature type="region of interest" description="Disordered" evidence="8">
    <location>
        <begin position="56"/>
        <end position="76"/>
    </location>
</feature>
<dbReference type="CDD" id="cd12797">
    <property type="entry name" value="M23_peptidase"/>
    <property type="match status" value="1"/>
</dbReference>
<dbReference type="Pfam" id="PF04225">
    <property type="entry name" value="LysM_OapA"/>
    <property type="match status" value="1"/>
</dbReference>
<dbReference type="GO" id="GO:0006508">
    <property type="term" value="P:proteolysis"/>
    <property type="evidence" value="ECO:0007669"/>
    <property type="project" value="UniProtKB-KW"/>
</dbReference>
<evidence type="ECO:0000313" key="10">
    <source>
        <dbReference type="EMBL" id="SHK65055.1"/>
    </source>
</evidence>
<evidence type="ECO:0000256" key="5">
    <source>
        <dbReference type="ARBA" id="ARBA00022801"/>
    </source>
</evidence>
<dbReference type="AlphaFoldDB" id="A0A1M6U705"/>
<dbReference type="InterPro" id="IPR045834">
    <property type="entry name" value="Csd3_N2"/>
</dbReference>
<feature type="domain" description="LysM" evidence="9">
    <location>
        <begin position="79"/>
        <end position="127"/>
    </location>
</feature>
<gene>
    <name evidence="10" type="ORF">SAMN05216369_2642</name>
</gene>
<sequence>MIRSRTFTPTHVVLSAGALSLILVASVWSAQSESSTSIQLPSTEAVNHLADLAQQPDSQATGQPLQSGTPDPARSTNIVQHTVQPGDSLSSIFSEAGASQADLHRIMKADVEYLALETLRPGTELKLIFSKQGEFQQLALDLDPARSLAYTRVDSDTFEYQESVQNTHWVSEVLKGSIRGSFYQSALNAGLSATQIASVQQLLEYQINFRRELRVGDTFAVIVGHERTASESTGKTRIEAVSLERRNRTHTAFLFDDGNYYDQNGKSVLPAFRRLPTAKSFRVSSRFNPNRLHPVTGRISPHNGVDLATPVGTPIMSTGDGVVERVGNHPYAGKYVDINHGNAYKTRYLHLDKIFVRKGQHVRRGEKVALSGNTGRITGPHLHFELQMNHRPVNPLKADIPTASDVPKTALKQFEKLAEYELAVMTNAASRSNLILAGIDTRFD</sequence>
<organism evidence="10 11">
    <name type="scientific">Marinobacter antarcticus</name>
    <dbReference type="NCBI Taxonomy" id="564117"/>
    <lineage>
        <taxon>Bacteria</taxon>
        <taxon>Pseudomonadati</taxon>
        <taxon>Pseudomonadota</taxon>
        <taxon>Gammaproteobacteria</taxon>
        <taxon>Pseudomonadales</taxon>
        <taxon>Marinobacteraceae</taxon>
        <taxon>Marinobacter</taxon>
    </lineage>
</organism>
<dbReference type="Pfam" id="PF01551">
    <property type="entry name" value="Peptidase_M23"/>
    <property type="match status" value="1"/>
</dbReference>
<keyword evidence="3" id="KW-0645">Protease</keyword>
<dbReference type="FunFam" id="2.70.70.10:FF:000002">
    <property type="entry name" value="Murein DD-endopeptidase MepM"/>
    <property type="match status" value="1"/>
</dbReference>
<evidence type="ECO:0000256" key="3">
    <source>
        <dbReference type="ARBA" id="ARBA00022670"/>
    </source>
</evidence>
<evidence type="ECO:0000313" key="11">
    <source>
        <dbReference type="Proteomes" id="UP000184497"/>
    </source>
</evidence>
<dbReference type="OrthoDB" id="9805070at2"/>
<evidence type="ECO:0000256" key="2">
    <source>
        <dbReference type="ARBA" id="ARBA00004196"/>
    </source>
</evidence>
<dbReference type="Proteomes" id="UP000184497">
    <property type="component" value="Unassembled WGS sequence"/>
</dbReference>
<evidence type="ECO:0000259" key="9">
    <source>
        <dbReference type="PROSITE" id="PS51782"/>
    </source>
</evidence>
<dbReference type="GO" id="GO:0004222">
    <property type="term" value="F:metalloendopeptidase activity"/>
    <property type="evidence" value="ECO:0007669"/>
    <property type="project" value="TreeGrafter"/>
</dbReference>
<dbReference type="PANTHER" id="PTHR21666">
    <property type="entry name" value="PEPTIDASE-RELATED"/>
    <property type="match status" value="1"/>
</dbReference>
<accession>A0A1M6U705</accession>
<dbReference type="Gene3D" id="3.10.450.350">
    <property type="match status" value="2"/>
</dbReference>
<evidence type="ECO:0000256" key="4">
    <source>
        <dbReference type="ARBA" id="ARBA00022723"/>
    </source>
</evidence>
<dbReference type="GO" id="GO:0046872">
    <property type="term" value="F:metal ion binding"/>
    <property type="evidence" value="ECO:0007669"/>
    <property type="project" value="UniProtKB-KW"/>
</dbReference>
<comment type="cofactor">
    <cofactor evidence="1">
        <name>Zn(2+)</name>
        <dbReference type="ChEBI" id="CHEBI:29105"/>
    </cofactor>
</comment>
<evidence type="ECO:0000256" key="8">
    <source>
        <dbReference type="SAM" id="MobiDB-lite"/>
    </source>
</evidence>
<proteinExistence type="predicted"/>
<dbReference type="CDD" id="cd00118">
    <property type="entry name" value="LysM"/>
    <property type="match status" value="1"/>
</dbReference>
<keyword evidence="5" id="KW-0378">Hydrolase</keyword>
<dbReference type="PANTHER" id="PTHR21666:SF292">
    <property type="entry name" value="MUREIN DD-ENDOPEPTIDASE MEPM"/>
    <property type="match status" value="1"/>
</dbReference>
<dbReference type="SUPFAM" id="SSF51261">
    <property type="entry name" value="Duplicated hybrid motif"/>
    <property type="match status" value="1"/>
</dbReference>
<dbReference type="InterPro" id="IPR016047">
    <property type="entry name" value="M23ase_b-sheet_dom"/>
</dbReference>
<dbReference type="EMBL" id="FRAQ01000002">
    <property type="protein sequence ID" value="SHK65055.1"/>
    <property type="molecule type" value="Genomic_DNA"/>
</dbReference>
<reference evidence="11" key="1">
    <citation type="submission" date="2016-11" db="EMBL/GenBank/DDBJ databases">
        <authorList>
            <person name="Varghese N."/>
            <person name="Submissions S."/>
        </authorList>
    </citation>
    <scope>NUCLEOTIDE SEQUENCE [LARGE SCALE GENOMIC DNA]</scope>
    <source>
        <strain evidence="11">CGMCC 1.10835</strain>
    </source>
</reference>
<dbReference type="PROSITE" id="PS51782">
    <property type="entry name" value="LYSM"/>
    <property type="match status" value="1"/>
</dbReference>
<dbReference type="Pfam" id="PF19425">
    <property type="entry name" value="Csd3_N2"/>
    <property type="match status" value="1"/>
</dbReference>
<evidence type="ECO:0000256" key="1">
    <source>
        <dbReference type="ARBA" id="ARBA00001947"/>
    </source>
</evidence>
<dbReference type="InterPro" id="IPR007340">
    <property type="entry name" value="LysM_Opacity-associatedA"/>
</dbReference>
<keyword evidence="4" id="KW-0479">Metal-binding</keyword>
<evidence type="ECO:0000256" key="6">
    <source>
        <dbReference type="ARBA" id="ARBA00022833"/>
    </source>
</evidence>